<dbReference type="AlphaFoldDB" id="A0A9D1LMJ9"/>
<gene>
    <name evidence="4" type="ORF">IAB67_09975</name>
</gene>
<dbReference type="EMBL" id="DVMR01000076">
    <property type="protein sequence ID" value="HIU44612.1"/>
    <property type="molecule type" value="Genomic_DNA"/>
</dbReference>
<dbReference type="InterPro" id="IPR051465">
    <property type="entry name" value="Cell_Envelope_Struct_Comp"/>
</dbReference>
<proteinExistence type="predicted"/>
<comment type="caution">
    <text evidence="4">The sequence shown here is derived from an EMBL/GenBank/DDBJ whole genome shotgun (WGS) entry which is preliminary data.</text>
</comment>
<evidence type="ECO:0000256" key="1">
    <source>
        <dbReference type="ARBA" id="ARBA00022737"/>
    </source>
</evidence>
<dbReference type="Pfam" id="PF00395">
    <property type="entry name" value="SLH"/>
    <property type="match status" value="2"/>
</dbReference>
<reference evidence="4" key="1">
    <citation type="submission" date="2020-10" db="EMBL/GenBank/DDBJ databases">
        <authorList>
            <person name="Gilroy R."/>
        </authorList>
    </citation>
    <scope>NUCLEOTIDE SEQUENCE</scope>
    <source>
        <strain evidence="4">CHK191-8634</strain>
    </source>
</reference>
<keyword evidence="2" id="KW-0732">Signal</keyword>
<accession>A0A9D1LMJ9</accession>
<evidence type="ECO:0000259" key="3">
    <source>
        <dbReference type="PROSITE" id="PS51272"/>
    </source>
</evidence>
<feature type="domain" description="SLH" evidence="3">
    <location>
        <begin position="22"/>
        <end position="85"/>
    </location>
</feature>
<evidence type="ECO:0000313" key="4">
    <source>
        <dbReference type="EMBL" id="HIU44612.1"/>
    </source>
</evidence>
<evidence type="ECO:0000256" key="2">
    <source>
        <dbReference type="SAM" id="SignalP"/>
    </source>
</evidence>
<reference evidence="4" key="2">
    <citation type="journal article" date="2021" name="PeerJ">
        <title>Extensive microbial diversity within the chicken gut microbiome revealed by metagenomics and culture.</title>
        <authorList>
            <person name="Gilroy R."/>
            <person name="Ravi A."/>
            <person name="Getino M."/>
            <person name="Pursley I."/>
            <person name="Horton D.L."/>
            <person name="Alikhan N.F."/>
            <person name="Baker D."/>
            <person name="Gharbi K."/>
            <person name="Hall N."/>
            <person name="Watson M."/>
            <person name="Adriaenssens E.M."/>
            <person name="Foster-Nyarko E."/>
            <person name="Jarju S."/>
            <person name="Secka A."/>
            <person name="Antonio M."/>
            <person name="Oren A."/>
            <person name="Chaudhuri R.R."/>
            <person name="La Ragione R."/>
            <person name="Hildebrand F."/>
            <person name="Pallen M.J."/>
        </authorList>
    </citation>
    <scope>NUCLEOTIDE SEQUENCE</scope>
    <source>
        <strain evidence="4">CHK191-8634</strain>
    </source>
</reference>
<feature type="domain" description="SLH" evidence="3">
    <location>
        <begin position="86"/>
        <end position="149"/>
    </location>
</feature>
<protein>
    <submittedName>
        <fullName evidence="4">S-layer homology domain-containing protein</fullName>
    </submittedName>
</protein>
<dbReference type="InterPro" id="IPR001119">
    <property type="entry name" value="SLH_dom"/>
</dbReference>
<dbReference type="Proteomes" id="UP000824073">
    <property type="component" value="Unassembled WGS sequence"/>
</dbReference>
<evidence type="ECO:0000313" key="5">
    <source>
        <dbReference type="Proteomes" id="UP000824073"/>
    </source>
</evidence>
<feature type="signal peptide" evidence="2">
    <location>
        <begin position="1"/>
        <end position="25"/>
    </location>
</feature>
<dbReference type="PROSITE" id="PS51272">
    <property type="entry name" value="SLH"/>
    <property type="match status" value="2"/>
</dbReference>
<sequence length="773" mass="80554">MKKSLIAMVLCFALCLLALAGGAEAAFTDISDPEMATAAAVLQGLGIVSGTSSTTFEPDGTLTRAELCTMAVNAMGLSGQVSTYSRRTLFSDVPASAWYNGYVNLAASEGIISGYGDGTFGPDDPVTYGQAATILLHLLDYTSAEVGSVWPQDYTSYCDALGLSDGLGLTAYQSITRGQAAVLLYRTIRQTMNGSQQAFYETIDGVASTADVILLETGAEHGGSTGLLMTYSLNGTDGLAYYSQSRTQSEVLEGSMGTLLLNSAGQVMGFVPEDGDSIELTIADATASVLTAQDGTEYRISSGAIVVSGGESTSYSTSGYLELDSRAGRTARLYRDADGAVICIYLAGGTLSTSDAAVAETTSAASSLARALGITNRTYTITKNGAAATEDDLARYDVGYYDAAAGVLCVSDYRLTGYLTNASPNVTAAETVTVAGCTVEVLECAWDTLGSMDLGDRVTLLLTDDGKVAAAYSSSRLSAEMIGVLAEDGRSVTLCDSGLTLSADTMSYDESSLGGLVRVQATSATALSCHVPSRDGAKIDLAANTLGSRELAPSCATYEWAGTGYVYDLEGSQGQASSDLSAIDWTDSISSSAVSYYRVNEAGQVDVILLESVTGNCYEYGRLTLYPDEAGINLGTSGMDAYNSAATLTNSSGTSEKYLCTIASSTNGYVGIVLGQTDYGYQRVYSIQKLTRSGTVTSDDFFTQDGNWYAECGIAEVRISDKVQIYLSGSGLWLEGTEGLETVLADGYVLTAYIDRAASSGGQVRLLVADGSN</sequence>
<keyword evidence="1" id="KW-0677">Repeat</keyword>
<name>A0A9D1LMJ9_9CLOT</name>
<feature type="chain" id="PRO_5039195570" evidence="2">
    <location>
        <begin position="26"/>
        <end position="773"/>
    </location>
</feature>
<organism evidence="4 5">
    <name type="scientific">Candidatus Ventrousia excrementavium</name>
    <dbReference type="NCBI Taxonomy" id="2840961"/>
    <lineage>
        <taxon>Bacteria</taxon>
        <taxon>Bacillati</taxon>
        <taxon>Bacillota</taxon>
        <taxon>Clostridia</taxon>
        <taxon>Eubacteriales</taxon>
        <taxon>Clostridiaceae</taxon>
        <taxon>Clostridiaceae incertae sedis</taxon>
        <taxon>Candidatus Ventrousia</taxon>
    </lineage>
</organism>
<dbReference type="PANTHER" id="PTHR43308">
    <property type="entry name" value="OUTER MEMBRANE PROTEIN ALPHA-RELATED"/>
    <property type="match status" value="1"/>
</dbReference>